<comment type="caution">
    <text evidence="2">The sequence shown here is derived from an EMBL/GenBank/DDBJ whole genome shotgun (WGS) entry which is preliminary data.</text>
</comment>
<feature type="compositionally biased region" description="Basic and acidic residues" evidence="1">
    <location>
        <begin position="125"/>
        <end position="143"/>
    </location>
</feature>
<sequence>MDYLTVLSTLRVQLFVGASPTLPPGLGPVTMSLLALIRDDTFCAFFLLDRILEVAGAKHLSYASLERSAETRALAQAAEVLVWQEICRAKTFARALGTFFEGHDRINERELAALASSHGIGVATNEHREHRTSEHRRHDVDSVRAPRSLPAVAPVLV</sequence>
<dbReference type="InParanoid" id="K1VGI8"/>
<evidence type="ECO:0000256" key="1">
    <source>
        <dbReference type="SAM" id="MobiDB-lite"/>
    </source>
</evidence>
<evidence type="ECO:0000313" key="3">
    <source>
        <dbReference type="Proteomes" id="UP000006757"/>
    </source>
</evidence>
<gene>
    <name evidence="2" type="ORF">A1Q2_07557</name>
</gene>
<proteinExistence type="predicted"/>
<name>K1VGI8_TRIAC</name>
<evidence type="ECO:0000313" key="2">
    <source>
        <dbReference type="EMBL" id="EKC98146.1"/>
    </source>
</evidence>
<dbReference type="Proteomes" id="UP000006757">
    <property type="component" value="Unassembled WGS sequence"/>
</dbReference>
<protein>
    <submittedName>
        <fullName evidence="2">Uncharacterized protein</fullName>
    </submittedName>
</protein>
<dbReference type="AlphaFoldDB" id="K1VGI8"/>
<feature type="region of interest" description="Disordered" evidence="1">
    <location>
        <begin position="123"/>
        <end position="143"/>
    </location>
</feature>
<reference evidence="2 3" key="1">
    <citation type="journal article" date="2012" name="Eukaryot. Cell">
        <title>Genome sequence of the Trichosporon asahii environmental strain CBS 8904.</title>
        <authorList>
            <person name="Yang R.Y."/>
            <person name="Li H.T."/>
            <person name="Zhu H."/>
            <person name="Zhou G.P."/>
            <person name="Wang M."/>
            <person name="Wang L."/>
        </authorList>
    </citation>
    <scope>NUCLEOTIDE SEQUENCE [LARGE SCALE GENOMIC DNA]</scope>
    <source>
        <strain evidence="2 3">CBS 8904</strain>
    </source>
</reference>
<organism evidence="2 3">
    <name type="scientific">Trichosporon asahii var. asahii (strain CBS 8904)</name>
    <name type="common">Yeast</name>
    <dbReference type="NCBI Taxonomy" id="1220162"/>
    <lineage>
        <taxon>Eukaryota</taxon>
        <taxon>Fungi</taxon>
        <taxon>Dikarya</taxon>
        <taxon>Basidiomycota</taxon>
        <taxon>Agaricomycotina</taxon>
        <taxon>Tremellomycetes</taxon>
        <taxon>Trichosporonales</taxon>
        <taxon>Trichosporonaceae</taxon>
        <taxon>Trichosporon</taxon>
    </lineage>
</organism>
<dbReference type="EMBL" id="AMBO01000396">
    <property type="protein sequence ID" value="EKC98146.1"/>
    <property type="molecule type" value="Genomic_DNA"/>
</dbReference>
<dbReference type="HOGENOM" id="CLU_1679207_0_0_1"/>
<keyword evidence="3" id="KW-1185">Reference proteome</keyword>
<dbReference type="OrthoDB" id="2596528at2759"/>
<accession>K1VGI8</accession>